<dbReference type="AlphaFoldDB" id="I4BKI5"/>
<dbReference type="EMBL" id="CP003053">
    <property type="protein sequence ID" value="AFM17792.1"/>
    <property type="molecule type" value="Genomic_DNA"/>
</dbReference>
<dbReference type="KEGG" id="mcb:Mycch_3040"/>
<sequence length="234" mass="23507" precursor="true">MRIAGLIGVAAVAAACSHSVGGDAEPSASVTPTPPGTTTTTTTAAAPSTPRPAAAAPGKSASLDEVIRWIEAGTPADPGTYHVAFRDGVSTRLGDDIAFTAPSGPPNSNTSCITDAALDNGALTCLLDLTSPPPRPPDGEGVWKPGWIEFPGASLLVGALRGDPGPFVKGNGPDLAPGQSLMFGDDRCRSDAAGLFCVNYAHRSAMWISAEGIVPFGCLQPAAPPPGNGAMFSC</sequence>
<evidence type="ECO:0000313" key="3">
    <source>
        <dbReference type="Proteomes" id="UP000006057"/>
    </source>
</evidence>
<feature type="region of interest" description="Disordered" evidence="1">
    <location>
        <begin position="20"/>
        <end position="60"/>
    </location>
</feature>
<keyword evidence="3" id="KW-1185">Reference proteome</keyword>
<dbReference type="STRING" id="710421.Mycch_3040"/>
<dbReference type="HOGENOM" id="CLU_108894_0_0_11"/>
<organism evidence="2 3">
    <name type="scientific">Mycolicibacterium chubuense (strain NBB4)</name>
    <name type="common">Mycobacterium chubuense</name>
    <dbReference type="NCBI Taxonomy" id="710421"/>
    <lineage>
        <taxon>Bacteria</taxon>
        <taxon>Bacillati</taxon>
        <taxon>Actinomycetota</taxon>
        <taxon>Actinomycetes</taxon>
        <taxon>Mycobacteriales</taxon>
        <taxon>Mycobacteriaceae</taxon>
        <taxon>Mycolicibacterium</taxon>
    </lineage>
</organism>
<accession>I4BKI5</accession>
<evidence type="ECO:0000256" key="1">
    <source>
        <dbReference type="SAM" id="MobiDB-lite"/>
    </source>
</evidence>
<evidence type="ECO:0000313" key="2">
    <source>
        <dbReference type="EMBL" id="AFM17792.1"/>
    </source>
</evidence>
<gene>
    <name evidence="2" type="ordered locus">Mycch_3040</name>
</gene>
<dbReference type="PROSITE" id="PS51257">
    <property type="entry name" value="PROKAR_LIPOPROTEIN"/>
    <property type="match status" value="1"/>
</dbReference>
<reference evidence="2 3" key="1">
    <citation type="submission" date="2012-06" db="EMBL/GenBank/DDBJ databases">
        <title>Complete sequence of chromosome of Mycobacterium chubuense NBB4.</title>
        <authorList>
            <consortium name="US DOE Joint Genome Institute"/>
            <person name="Lucas S."/>
            <person name="Han J."/>
            <person name="Lapidus A."/>
            <person name="Cheng J.-F."/>
            <person name="Goodwin L."/>
            <person name="Pitluck S."/>
            <person name="Peters L."/>
            <person name="Mikhailova N."/>
            <person name="Teshima H."/>
            <person name="Detter J.C."/>
            <person name="Han C."/>
            <person name="Tapia R."/>
            <person name="Land M."/>
            <person name="Hauser L."/>
            <person name="Kyrpides N."/>
            <person name="Ivanova N."/>
            <person name="Pagani I."/>
            <person name="Mattes T."/>
            <person name="Holmes A."/>
            <person name="Rutledge P."/>
            <person name="Paulsen I."/>
            <person name="Coleman N."/>
            <person name="Woyke T."/>
        </authorList>
    </citation>
    <scope>NUCLEOTIDE SEQUENCE [LARGE SCALE GENOMIC DNA]</scope>
    <source>
        <strain evidence="2 3">NBB4</strain>
    </source>
</reference>
<dbReference type="Proteomes" id="UP000006057">
    <property type="component" value="Chromosome"/>
</dbReference>
<dbReference type="OrthoDB" id="4539803at2"/>
<name>I4BKI5_MYCCN</name>
<dbReference type="RefSeq" id="WP_014816269.1">
    <property type="nucleotide sequence ID" value="NC_018027.1"/>
</dbReference>
<dbReference type="eggNOG" id="ENOG5031SUV">
    <property type="taxonomic scope" value="Bacteria"/>
</dbReference>
<evidence type="ECO:0008006" key="4">
    <source>
        <dbReference type="Google" id="ProtNLM"/>
    </source>
</evidence>
<protein>
    <recommendedName>
        <fullName evidence="4">Lipoprotein LppI</fullName>
    </recommendedName>
</protein>
<feature type="compositionally biased region" description="Low complexity" evidence="1">
    <location>
        <begin position="26"/>
        <end position="57"/>
    </location>
</feature>
<proteinExistence type="predicted"/>
<dbReference type="PATRIC" id="fig|710421.3.peg.3034"/>